<organism evidence="1 2">
    <name type="scientific">Hyalomma asiaticum</name>
    <name type="common">Tick</name>
    <dbReference type="NCBI Taxonomy" id="266040"/>
    <lineage>
        <taxon>Eukaryota</taxon>
        <taxon>Metazoa</taxon>
        <taxon>Ecdysozoa</taxon>
        <taxon>Arthropoda</taxon>
        <taxon>Chelicerata</taxon>
        <taxon>Arachnida</taxon>
        <taxon>Acari</taxon>
        <taxon>Parasitiformes</taxon>
        <taxon>Ixodida</taxon>
        <taxon>Ixodoidea</taxon>
        <taxon>Ixodidae</taxon>
        <taxon>Hyalomminae</taxon>
        <taxon>Hyalomma</taxon>
    </lineage>
</organism>
<protein>
    <submittedName>
        <fullName evidence="1">Uncharacterized protein</fullName>
    </submittedName>
</protein>
<keyword evidence="2" id="KW-1185">Reference proteome</keyword>
<accession>A0ACB7SHQ8</accession>
<sequence length="558" mass="63513">MSEKKDEDASAWSGHRRPLDVMASLSGKKRAKAARALKPPPQACDSPTEDPWLTLRRAFDKILENQSVDQGFDELYRGAYTMVARNEGQRLYYGLRQAVTEHLANKVRILVLAGVEDDFLQALHQAWSDHQRSMGIISQILMYMERVYVPENNVDGVHKMGVLLFRDEVARCAAVRDRLRETMLGLVKTEREGKRVDRRSLKKACGMLVALGIDSRKVYEEDFEKAFLDESAKFYALRGQEYIKTNGASEYLAQVEQHIREELERAKQCLDESTAVRVAEVVIIELVGKRMEAIADMDNSGVEHMLRNGMMDDLARVYRLLKCVEGGVQRLLESVSKQLRNLGASIVNEMGDSTSLIPKLMELRDYFDHVVQHSFNDDQLAKRTISTDFAYILSLTPKSPKHLSAFLDDLLQTGIKNMTKEASDQLLDRVVAMLRSLQEKDLFERYYKQRLAKRLLLNKSASDEAEKTTGRQAREGVWSSVHLQDGSHVQRRAHLEEYDARIQNGNFPLQNEHGRSRGERACVDDRFLASAYLYAANYPSHHPVAFFPNISIVLSGEA</sequence>
<dbReference type="Proteomes" id="UP000821845">
    <property type="component" value="Chromosome 4"/>
</dbReference>
<name>A0ACB7SHQ8_HYAAI</name>
<evidence type="ECO:0000313" key="1">
    <source>
        <dbReference type="EMBL" id="KAH6934155.1"/>
    </source>
</evidence>
<gene>
    <name evidence="1" type="ORF">HPB50_021054</name>
</gene>
<dbReference type="EMBL" id="CM023484">
    <property type="protein sequence ID" value="KAH6934155.1"/>
    <property type="molecule type" value="Genomic_DNA"/>
</dbReference>
<evidence type="ECO:0000313" key="2">
    <source>
        <dbReference type="Proteomes" id="UP000821845"/>
    </source>
</evidence>
<comment type="caution">
    <text evidence="1">The sequence shown here is derived from an EMBL/GenBank/DDBJ whole genome shotgun (WGS) entry which is preliminary data.</text>
</comment>
<proteinExistence type="predicted"/>
<reference evidence="1" key="1">
    <citation type="submission" date="2020-05" db="EMBL/GenBank/DDBJ databases">
        <title>Large-scale comparative analyses of tick genomes elucidate their genetic diversity and vector capacities.</title>
        <authorList>
            <person name="Jia N."/>
            <person name="Wang J."/>
            <person name="Shi W."/>
            <person name="Du L."/>
            <person name="Sun Y."/>
            <person name="Zhan W."/>
            <person name="Jiang J."/>
            <person name="Wang Q."/>
            <person name="Zhang B."/>
            <person name="Ji P."/>
            <person name="Sakyi L.B."/>
            <person name="Cui X."/>
            <person name="Yuan T."/>
            <person name="Jiang B."/>
            <person name="Yang W."/>
            <person name="Lam T.T.-Y."/>
            <person name="Chang Q."/>
            <person name="Ding S."/>
            <person name="Wang X."/>
            <person name="Zhu J."/>
            <person name="Ruan X."/>
            <person name="Zhao L."/>
            <person name="Wei J."/>
            <person name="Que T."/>
            <person name="Du C."/>
            <person name="Cheng J."/>
            <person name="Dai P."/>
            <person name="Han X."/>
            <person name="Huang E."/>
            <person name="Gao Y."/>
            <person name="Liu J."/>
            <person name="Shao H."/>
            <person name="Ye R."/>
            <person name="Li L."/>
            <person name="Wei W."/>
            <person name="Wang X."/>
            <person name="Wang C."/>
            <person name="Yang T."/>
            <person name="Huo Q."/>
            <person name="Li W."/>
            <person name="Guo W."/>
            <person name="Chen H."/>
            <person name="Zhou L."/>
            <person name="Ni X."/>
            <person name="Tian J."/>
            <person name="Zhou Y."/>
            <person name="Sheng Y."/>
            <person name="Liu T."/>
            <person name="Pan Y."/>
            <person name="Xia L."/>
            <person name="Li J."/>
            <person name="Zhao F."/>
            <person name="Cao W."/>
        </authorList>
    </citation>
    <scope>NUCLEOTIDE SEQUENCE</scope>
    <source>
        <strain evidence="1">Hyas-2018</strain>
    </source>
</reference>